<organism evidence="1">
    <name type="scientific">candidate division TA06 bacterium ADurb.Bin417</name>
    <dbReference type="NCBI Taxonomy" id="1852828"/>
    <lineage>
        <taxon>Bacteria</taxon>
        <taxon>Bacteria division TA06</taxon>
    </lineage>
</organism>
<proteinExistence type="predicted"/>
<dbReference type="Proteomes" id="UP000485484">
    <property type="component" value="Unassembled WGS sequence"/>
</dbReference>
<protein>
    <recommendedName>
        <fullName evidence="2">Bacterial surface antigen (D15) domain-containing protein</fullName>
    </recommendedName>
</protein>
<comment type="caution">
    <text evidence="1">The sequence shown here is derived from an EMBL/GenBank/DDBJ whole genome shotgun (WGS) entry which is preliminary data.</text>
</comment>
<gene>
    <name evidence="1" type="ORF">BWY73_01482</name>
</gene>
<dbReference type="AlphaFoldDB" id="A0A1V5M8N2"/>
<reference evidence="1" key="1">
    <citation type="submission" date="2017-02" db="EMBL/GenBank/DDBJ databases">
        <title>Delving into the versatile metabolic prowess of the omnipresent phylum Bacteroidetes.</title>
        <authorList>
            <person name="Nobu M.K."/>
            <person name="Mei R."/>
            <person name="Narihiro T."/>
            <person name="Kuroda K."/>
            <person name="Liu W.-T."/>
        </authorList>
    </citation>
    <scope>NUCLEOTIDE SEQUENCE</scope>
    <source>
        <strain evidence="1">ADurb.Bin417</strain>
    </source>
</reference>
<dbReference type="EMBL" id="MWAK01000355">
    <property type="protein sequence ID" value="OPZ89542.1"/>
    <property type="molecule type" value="Genomic_DNA"/>
</dbReference>
<dbReference type="Gene3D" id="2.40.160.50">
    <property type="entry name" value="membrane protein fhac: a member of the omp85/tpsb transporter family"/>
    <property type="match status" value="1"/>
</dbReference>
<name>A0A1V5M8N2_UNCT6</name>
<evidence type="ECO:0000313" key="1">
    <source>
        <dbReference type="EMBL" id="OPZ89542.1"/>
    </source>
</evidence>
<sequence length="43" mass="5046">MGAGFRLKVPIFPLPIKLDYGYALDPLPGEDPGRWHFLIDWWF</sequence>
<evidence type="ECO:0008006" key="2">
    <source>
        <dbReference type="Google" id="ProtNLM"/>
    </source>
</evidence>
<accession>A0A1V5M8N2</accession>